<name>A0A9P6Y3N4_RHIOR</name>
<proteinExistence type="predicted"/>
<evidence type="ECO:0000313" key="1">
    <source>
        <dbReference type="EMBL" id="KAG1538621.1"/>
    </source>
</evidence>
<organism evidence="1 2">
    <name type="scientific">Rhizopus oryzae</name>
    <name type="common">Mucormycosis agent</name>
    <name type="synonym">Rhizopus arrhizus var. delemar</name>
    <dbReference type="NCBI Taxonomy" id="64495"/>
    <lineage>
        <taxon>Eukaryota</taxon>
        <taxon>Fungi</taxon>
        <taxon>Fungi incertae sedis</taxon>
        <taxon>Mucoromycota</taxon>
        <taxon>Mucoromycotina</taxon>
        <taxon>Mucoromycetes</taxon>
        <taxon>Mucorales</taxon>
        <taxon>Mucorineae</taxon>
        <taxon>Rhizopodaceae</taxon>
        <taxon>Rhizopus</taxon>
    </lineage>
</organism>
<dbReference type="EMBL" id="JAANIT010001817">
    <property type="protein sequence ID" value="KAG1538621.1"/>
    <property type="molecule type" value="Genomic_DNA"/>
</dbReference>
<evidence type="ECO:0000313" key="2">
    <source>
        <dbReference type="Proteomes" id="UP000717996"/>
    </source>
</evidence>
<protein>
    <submittedName>
        <fullName evidence="1">Uncharacterized protein</fullName>
    </submittedName>
</protein>
<sequence>MKDIAEEDYIYSLEQAEKHENNEYRIWASNIRKNDYMAFSLSTASTDFKSTLATFRSSHTLKKIKTPCFANDNVFIEGYRQSFGTIVGRFAKCIQSEDNKPSYFKTMGMNNIMDLSDNSDNSQLFQINSSSQTHLKHVMNGMSNEITFTQQEYNCESFERIIKKHKYIENEDTFLNSVISEIDDMRTQQKTAKRIYLQILETMLYDKYLYEKIGCSEQDFVVKI</sequence>
<dbReference type="OrthoDB" id="2226573at2759"/>
<reference evidence="1" key="1">
    <citation type="journal article" date="2020" name="Microb. Genom.">
        <title>Genetic diversity of clinical and environmental Mucorales isolates obtained from an investigation of mucormycosis cases among solid organ transplant recipients.</title>
        <authorList>
            <person name="Nguyen M.H."/>
            <person name="Kaul D."/>
            <person name="Muto C."/>
            <person name="Cheng S.J."/>
            <person name="Richter R.A."/>
            <person name="Bruno V.M."/>
            <person name="Liu G."/>
            <person name="Beyhan S."/>
            <person name="Sundermann A.J."/>
            <person name="Mounaud S."/>
            <person name="Pasculle A.W."/>
            <person name="Nierman W.C."/>
            <person name="Driscoll E."/>
            <person name="Cumbie R."/>
            <person name="Clancy C.J."/>
            <person name="Dupont C.L."/>
        </authorList>
    </citation>
    <scope>NUCLEOTIDE SEQUENCE</scope>
    <source>
        <strain evidence="1">GL16</strain>
    </source>
</reference>
<dbReference type="Proteomes" id="UP000717996">
    <property type="component" value="Unassembled WGS sequence"/>
</dbReference>
<gene>
    <name evidence="1" type="ORF">G6F51_009660</name>
</gene>
<dbReference type="AlphaFoldDB" id="A0A9P6Y3N4"/>
<accession>A0A9P6Y3N4</accession>
<comment type="caution">
    <text evidence="1">The sequence shown here is derived from an EMBL/GenBank/DDBJ whole genome shotgun (WGS) entry which is preliminary data.</text>
</comment>